<dbReference type="SMART" id="SM00044">
    <property type="entry name" value="CYCc"/>
    <property type="match status" value="1"/>
</dbReference>
<dbReference type="InterPro" id="IPR029787">
    <property type="entry name" value="Nucleotide_cyclase"/>
</dbReference>
<dbReference type="InterPro" id="IPR001054">
    <property type="entry name" value="A/G_cyclase"/>
</dbReference>
<dbReference type="GO" id="GO:0005524">
    <property type="term" value="F:ATP binding"/>
    <property type="evidence" value="ECO:0007669"/>
    <property type="project" value="InterPro"/>
</dbReference>
<feature type="compositionally biased region" description="Polar residues" evidence="17">
    <location>
        <begin position="1139"/>
        <end position="1148"/>
    </location>
</feature>
<keyword evidence="4" id="KW-1003">Cell membrane</keyword>
<accession>A0AAN8FG53</accession>
<evidence type="ECO:0000256" key="5">
    <source>
        <dbReference type="ARBA" id="ARBA00022692"/>
    </source>
</evidence>
<dbReference type="InterPro" id="IPR028082">
    <property type="entry name" value="Peripla_BP_I"/>
</dbReference>
<evidence type="ECO:0000256" key="17">
    <source>
        <dbReference type="SAM" id="MobiDB-lite"/>
    </source>
</evidence>
<dbReference type="GO" id="GO:0007168">
    <property type="term" value="P:receptor guanylyl cyclase signaling pathway"/>
    <property type="evidence" value="ECO:0007669"/>
    <property type="project" value="TreeGrafter"/>
</dbReference>
<evidence type="ECO:0000259" key="21">
    <source>
        <dbReference type="PROSITE" id="PS50125"/>
    </source>
</evidence>
<dbReference type="GO" id="GO:0004016">
    <property type="term" value="F:adenylate cyclase activity"/>
    <property type="evidence" value="ECO:0007669"/>
    <property type="project" value="TreeGrafter"/>
</dbReference>
<comment type="catalytic activity">
    <reaction evidence="1">
        <text>GTP = 3',5'-cyclic GMP + diphosphate</text>
        <dbReference type="Rhea" id="RHEA:13665"/>
        <dbReference type="ChEBI" id="CHEBI:33019"/>
        <dbReference type="ChEBI" id="CHEBI:37565"/>
        <dbReference type="ChEBI" id="CHEBI:57746"/>
        <dbReference type="EC" id="4.6.1.2"/>
    </reaction>
</comment>
<dbReference type="SUPFAM" id="SSF56112">
    <property type="entry name" value="Protein kinase-like (PK-like)"/>
    <property type="match status" value="1"/>
</dbReference>
<evidence type="ECO:0000256" key="6">
    <source>
        <dbReference type="ARBA" id="ARBA00022723"/>
    </source>
</evidence>
<evidence type="ECO:0000256" key="11">
    <source>
        <dbReference type="ARBA" id="ARBA00023136"/>
    </source>
</evidence>
<feature type="coiled-coil region" evidence="16">
    <location>
        <begin position="859"/>
        <end position="886"/>
    </location>
</feature>
<dbReference type="Pfam" id="PF00211">
    <property type="entry name" value="Guanylate_cyc"/>
    <property type="match status" value="1"/>
</dbReference>
<proteinExistence type="predicted"/>
<evidence type="ECO:0000256" key="3">
    <source>
        <dbReference type="ARBA" id="ARBA00012202"/>
    </source>
</evidence>
<feature type="transmembrane region" description="Helical" evidence="18">
    <location>
        <begin position="500"/>
        <end position="523"/>
    </location>
</feature>
<dbReference type="FunFam" id="1.10.510.10:FF:000941">
    <property type="entry name" value="Guanylate cyclase"/>
    <property type="match status" value="1"/>
</dbReference>
<dbReference type="FunFam" id="3.30.70.1230:FF:000035">
    <property type="entry name" value="Guanylate cyclase"/>
    <property type="match status" value="1"/>
</dbReference>
<evidence type="ECO:0000256" key="1">
    <source>
        <dbReference type="ARBA" id="ARBA00001436"/>
    </source>
</evidence>
<dbReference type="Gene3D" id="1.10.510.10">
    <property type="entry name" value="Transferase(Phosphotransferase) domain 1"/>
    <property type="match status" value="1"/>
</dbReference>
<keyword evidence="10" id="KW-0342">GTP-binding</keyword>
<dbReference type="PROSITE" id="PS50125">
    <property type="entry name" value="GUANYLATE_CYCLASE_2"/>
    <property type="match status" value="1"/>
</dbReference>
<dbReference type="GO" id="GO:0005886">
    <property type="term" value="C:plasma membrane"/>
    <property type="evidence" value="ECO:0007669"/>
    <property type="project" value="UniProtKB-SubCell"/>
</dbReference>
<dbReference type="GO" id="GO:0043005">
    <property type="term" value="C:neuron projection"/>
    <property type="evidence" value="ECO:0007669"/>
    <property type="project" value="UniProtKB-ARBA"/>
</dbReference>
<sequence>MRTIEFMLLAMLGAAIVGGEEEVRQENANGENSNETASSMYRGDANDISGILDGKGRIRIKVGHIGALNALRNDAVILELSRKSLRQERILDDDFDVEIVSQNGCGESYEGVAVAADMYHLQKVKVFIGPYCDAEMDAVARMAAIWNIPVIGYMGASNAMSDKKAYPTLARVSLRTTSSLAEATAALLRHYEWNKIAIVTNTGSLAYERTTAFEEVFHAREIKVIKKITFDEWADSKAMIASGLLHELKISARIIICLFSDTRETSRHFLTAANSQGMSVNEFAYILPWLQDGTKDSSPWISADGSVLQKVKDQYANSIIIDDVNSFDNSIIQPFIDRIKDVGLRETDVDIANIYGYLNLFDSLKLYALAARKSMNESGGSKNIVNGRAIWSMMRKLNFQGMLGSSGIASGTVTMDDRAERAPLYRGFFVSPDSEQKETVVSSMVHMEPTMIKNCNGVKNKSGCYDIVVTDLMRDFWPSADRRMPKDEPRCGFRGERCDFTLIIIGVALIVLLLVGIGLAYLIHKIAEKRTLDKLPFRIYRDDMQFIDEEQLKSMLSLGSTRTKMSSTNYGTNNHAIIGTNTHVIYQKYPQRRPIAFNRADKTLFVNMKQAVHDNINPFIGLSFNEKEEVLLVWKFCSRGTLQDVIYNDNIALDQKFHGAFIRDILAGLEYLHSSNIGYHGSLTTWACLIDRNWMIKLTDYGIADPLERWEKQQAISVTEIGGADDKSQARQATSVLYEAPELLKNREKNRLRRVDQDWMKQSQGRKQLGDIYAFGIVMYEIIFRALPFPDSTDISALVESLKDGGKVVKPQIQSNKVLNMDLTSLILDCWNTSPEMRPSIRRIKLNIETYLKVRGSLVDQMMRMMEQYANNLEKLVQERTGMLEEANVRADKLLSQLLPACVAKDLKQGRAVPPKSFASATILFSDIVGFADLCKTATPLEVVNVLNGVFDGFDQFIARRDAYKVETIGDAYMVVSGVPEENGHRHINEIAGIALDVHKYLTDFKVPHQPDQRIICRLGFHTGPVAAAVVGLNAPRYCLFGDTVNMSSRMESNSAPGKTQISEAANTLLLQHYPEYQTEERGQISVKGKGMCTTHWLLGMDRSTTNAYLAPSTQGEASNFSGYLGGSGSVSSMGSKLRNPSGSVMSK</sequence>
<dbReference type="SUPFAM" id="SSF53822">
    <property type="entry name" value="Periplasmic binding protein-like I"/>
    <property type="match status" value="1"/>
</dbReference>
<feature type="signal peptide" evidence="19">
    <location>
        <begin position="1"/>
        <end position="19"/>
    </location>
</feature>
<dbReference type="SUPFAM" id="SSF55073">
    <property type="entry name" value="Nucleotide cyclase"/>
    <property type="match status" value="1"/>
</dbReference>
<feature type="domain" description="Guanylate cyclase" evidence="21">
    <location>
        <begin position="922"/>
        <end position="1052"/>
    </location>
</feature>
<comment type="caution">
    <text evidence="22">The sequence shown here is derived from an EMBL/GenBank/DDBJ whole genome shotgun (WGS) entry which is preliminary data.</text>
</comment>
<evidence type="ECO:0000256" key="15">
    <source>
        <dbReference type="ARBA" id="ARBA00023293"/>
    </source>
</evidence>
<name>A0AAN8FG53_TRICO</name>
<evidence type="ECO:0000256" key="4">
    <source>
        <dbReference type="ARBA" id="ARBA00022475"/>
    </source>
</evidence>
<keyword evidence="9 18" id="KW-1133">Transmembrane helix</keyword>
<gene>
    <name evidence="22" type="ORF">GCK32_002966</name>
</gene>
<evidence type="ECO:0000256" key="10">
    <source>
        <dbReference type="ARBA" id="ARBA00023134"/>
    </source>
</evidence>
<evidence type="ECO:0000313" key="22">
    <source>
        <dbReference type="EMBL" id="KAK5979101.1"/>
    </source>
</evidence>
<dbReference type="PROSITE" id="PS50011">
    <property type="entry name" value="PROTEIN_KINASE_DOM"/>
    <property type="match status" value="1"/>
</dbReference>
<dbReference type="Gene3D" id="3.30.70.1230">
    <property type="entry name" value="Nucleotide cyclase"/>
    <property type="match status" value="1"/>
</dbReference>
<protein>
    <recommendedName>
        <fullName evidence="3">guanylate cyclase</fullName>
        <ecNumber evidence="3">4.6.1.2</ecNumber>
    </recommendedName>
</protein>
<dbReference type="Pfam" id="PF01094">
    <property type="entry name" value="ANF_receptor"/>
    <property type="match status" value="1"/>
</dbReference>
<dbReference type="GO" id="GO:0004672">
    <property type="term" value="F:protein kinase activity"/>
    <property type="evidence" value="ECO:0007669"/>
    <property type="project" value="InterPro"/>
</dbReference>
<evidence type="ECO:0000256" key="8">
    <source>
        <dbReference type="ARBA" id="ARBA00022842"/>
    </source>
</evidence>
<evidence type="ECO:0000256" key="9">
    <source>
        <dbReference type="ARBA" id="ARBA00022989"/>
    </source>
</evidence>
<dbReference type="CDD" id="cd06352">
    <property type="entry name" value="PBP1_NPR_GC-like"/>
    <property type="match status" value="1"/>
</dbReference>
<evidence type="ECO:0000256" key="13">
    <source>
        <dbReference type="ARBA" id="ARBA00023180"/>
    </source>
</evidence>
<dbReference type="InterPro" id="IPR050401">
    <property type="entry name" value="Cyclic_nucleotide_synthase"/>
</dbReference>
<keyword evidence="19" id="KW-0732">Signal</keyword>
<dbReference type="GO" id="GO:0046872">
    <property type="term" value="F:metal ion binding"/>
    <property type="evidence" value="ECO:0007669"/>
    <property type="project" value="UniProtKB-KW"/>
</dbReference>
<feature type="chain" id="PRO_5042934760" description="guanylate cyclase" evidence="19">
    <location>
        <begin position="20"/>
        <end position="1148"/>
    </location>
</feature>
<feature type="domain" description="Protein kinase" evidence="20">
    <location>
        <begin position="550"/>
        <end position="852"/>
    </location>
</feature>
<evidence type="ECO:0000256" key="12">
    <source>
        <dbReference type="ARBA" id="ARBA00023170"/>
    </source>
</evidence>
<dbReference type="GO" id="GO:0035556">
    <property type="term" value="P:intracellular signal transduction"/>
    <property type="evidence" value="ECO:0007669"/>
    <property type="project" value="InterPro"/>
</dbReference>
<keyword evidence="11 18" id="KW-0472">Membrane</keyword>
<evidence type="ECO:0000256" key="14">
    <source>
        <dbReference type="ARBA" id="ARBA00023239"/>
    </source>
</evidence>
<dbReference type="PANTHER" id="PTHR11920">
    <property type="entry name" value="GUANYLYL CYCLASE"/>
    <property type="match status" value="1"/>
</dbReference>
<dbReference type="EMBL" id="WIXE01008677">
    <property type="protein sequence ID" value="KAK5979101.1"/>
    <property type="molecule type" value="Genomic_DNA"/>
</dbReference>
<keyword evidence="6" id="KW-0479">Metal-binding</keyword>
<evidence type="ECO:0000256" key="16">
    <source>
        <dbReference type="SAM" id="Coils"/>
    </source>
</evidence>
<keyword evidence="8" id="KW-0460">Magnesium</keyword>
<keyword evidence="5 18" id="KW-0812">Transmembrane</keyword>
<dbReference type="GO" id="GO:0009266">
    <property type="term" value="P:response to temperature stimulus"/>
    <property type="evidence" value="ECO:0007669"/>
    <property type="project" value="UniProtKB-ARBA"/>
</dbReference>
<dbReference type="GO" id="GO:0009582">
    <property type="term" value="P:detection of abiotic stimulus"/>
    <property type="evidence" value="ECO:0007669"/>
    <property type="project" value="UniProtKB-ARBA"/>
</dbReference>
<dbReference type="GO" id="GO:0009581">
    <property type="term" value="P:detection of external stimulus"/>
    <property type="evidence" value="ECO:0007669"/>
    <property type="project" value="UniProtKB-ARBA"/>
</dbReference>
<evidence type="ECO:0000313" key="23">
    <source>
        <dbReference type="Proteomes" id="UP001331761"/>
    </source>
</evidence>
<dbReference type="CDD" id="cd07302">
    <property type="entry name" value="CHD"/>
    <property type="match status" value="1"/>
</dbReference>
<comment type="subcellular location">
    <subcellularLocation>
        <location evidence="2">Cell membrane</location>
        <topology evidence="2">Single-pass membrane protein</topology>
    </subcellularLocation>
</comment>
<evidence type="ECO:0000259" key="20">
    <source>
        <dbReference type="PROSITE" id="PS50011"/>
    </source>
</evidence>
<evidence type="ECO:0000256" key="19">
    <source>
        <dbReference type="SAM" id="SignalP"/>
    </source>
</evidence>
<feature type="region of interest" description="Disordered" evidence="17">
    <location>
        <begin position="1129"/>
        <end position="1148"/>
    </location>
</feature>
<dbReference type="GO" id="GO:0004383">
    <property type="term" value="F:guanylate cyclase activity"/>
    <property type="evidence" value="ECO:0007669"/>
    <property type="project" value="UniProtKB-EC"/>
</dbReference>
<keyword evidence="13" id="KW-0325">Glycoprotein</keyword>
<dbReference type="EC" id="4.6.1.2" evidence="3"/>
<keyword evidence="16" id="KW-0175">Coiled coil</keyword>
<keyword evidence="7" id="KW-0547">Nucleotide-binding</keyword>
<dbReference type="InterPro" id="IPR001245">
    <property type="entry name" value="Ser-Thr/Tyr_kinase_cat_dom"/>
</dbReference>
<dbReference type="Proteomes" id="UP001331761">
    <property type="component" value="Unassembled WGS sequence"/>
</dbReference>
<keyword evidence="12 22" id="KW-0675">Receptor</keyword>
<dbReference type="InterPro" id="IPR011009">
    <property type="entry name" value="Kinase-like_dom_sf"/>
</dbReference>
<keyword evidence="23" id="KW-1185">Reference proteome</keyword>
<dbReference type="InterPro" id="IPR000719">
    <property type="entry name" value="Prot_kinase_dom"/>
</dbReference>
<dbReference type="GO" id="GO:0005525">
    <property type="term" value="F:GTP binding"/>
    <property type="evidence" value="ECO:0007669"/>
    <property type="project" value="UniProtKB-KW"/>
</dbReference>
<dbReference type="GO" id="GO:0042330">
    <property type="term" value="P:taxis"/>
    <property type="evidence" value="ECO:0007669"/>
    <property type="project" value="UniProtKB-ARBA"/>
</dbReference>
<dbReference type="Gene3D" id="3.40.50.2300">
    <property type="match status" value="2"/>
</dbReference>
<dbReference type="GO" id="GO:0001653">
    <property type="term" value="F:peptide receptor activity"/>
    <property type="evidence" value="ECO:0007669"/>
    <property type="project" value="TreeGrafter"/>
</dbReference>
<feature type="transmembrane region" description="Helical" evidence="18">
    <location>
        <begin position="769"/>
        <end position="787"/>
    </location>
</feature>
<dbReference type="PANTHER" id="PTHR11920:SF498">
    <property type="entry name" value="RECEPTOR-TYPE GUANYLATE CYCLASE GCY-8"/>
    <property type="match status" value="1"/>
</dbReference>
<evidence type="ECO:0000256" key="18">
    <source>
        <dbReference type="SAM" id="Phobius"/>
    </source>
</evidence>
<keyword evidence="14" id="KW-0456">Lyase</keyword>
<dbReference type="Pfam" id="PF07714">
    <property type="entry name" value="PK_Tyr_Ser-Thr"/>
    <property type="match status" value="1"/>
</dbReference>
<dbReference type="InterPro" id="IPR001828">
    <property type="entry name" value="ANF_lig-bd_rcpt"/>
</dbReference>
<organism evidence="22 23">
    <name type="scientific">Trichostrongylus colubriformis</name>
    <name type="common">Black scour worm</name>
    <dbReference type="NCBI Taxonomy" id="6319"/>
    <lineage>
        <taxon>Eukaryota</taxon>
        <taxon>Metazoa</taxon>
        <taxon>Ecdysozoa</taxon>
        <taxon>Nematoda</taxon>
        <taxon>Chromadorea</taxon>
        <taxon>Rhabditida</taxon>
        <taxon>Rhabditina</taxon>
        <taxon>Rhabditomorpha</taxon>
        <taxon>Strongyloidea</taxon>
        <taxon>Trichostrongylidae</taxon>
        <taxon>Trichostrongylus</taxon>
    </lineage>
</organism>
<evidence type="ECO:0000256" key="2">
    <source>
        <dbReference type="ARBA" id="ARBA00004162"/>
    </source>
</evidence>
<reference evidence="22 23" key="1">
    <citation type="submission" date="2019-10" db="EMBL/GenBank/DDBJ databases">
        <title>Assembly and Annotation for the nematode Trichostrongylus colubriformis.</title>
        <authorList>
            <person name="Martin J."/>
        </authorList>
    </citation>
    <scope>NUCLEOTIDE SEQUENCE [LARGE SCALE GENOMIC DNA]</scope>
    <source>
        <strain evidence="22">G859</strain>
        <tissue evidence="22">Whole worm</tissue>
    </source>
</reference>
<dbReference type="AlphaFoldDB" id="A0AAN8FG53"/>
<evidence type="ECO:0000256" key="7">
    <source>
        <dbReference type="ARBA" id="ARBA00022741"/>
    </source>
</evidence>
<keyword evidence="15" id="KW-0141">cGMP biosynthesis</keyword>